<dbReference type="Proteomes" id="UP000184073">
    <property type="component" value="Unassembled WGS sequence"/>
</dbReference>
<dbReference type="AlphaFoldDB" id="A0A1L9PLR5"/>
<sequence length="122" mass="13768">MVRLIKGIPVEFQQAGSTANRTEGDERRQSLTLALRSSWGRWAAIWPLPKRQSQGTFRELLPVLHSCFSRFTAEGRPSFLPPPFRVPLIISRGPERGHRISKTEPTGQIRAIRGVPTAHRTC</sequence>
<dbReference type="EMBL" id="KV878129">
    <property type="protein sequence ID" value="OJJ02433.1"/>
    <property type="molecule type" value="Genomic_DNA"/>
</dbReference>
<dbReference type="VEuPathDB" id="FungiDB:ASPVEDRAFT_674795"/>
<dbReference type="RefSeq" id="XP_040668195.1">
    <property type="nucleotide sequence ID" value="XM_040815951.1"/>
</dbReference>
<evidence type="ECO:0000313" key="1">
    <source>
        <dbReference type="EMBL" id="OJJ02433.1"/>
    </source>
</evidence>
<name>A0A1L9PLR5_ASPVE</name>
<keyword evidence="2" id="KW-1185">Reference proteome</keyword>
<proteinExistence type="predicted"/>
<reference evidence="2" key="1">
    <citation type="journal article" date="2017" name="Genome Biol.">
        <title>Comparative genomics reveals high biological diversity and specific adaptations in the industrially and medically important fungal genus Aspergillus.</title>
        <authorList>
            <person name="de Vries R.P."/>
            <person name="Riley R."/>
            <person name="Wiebenga A."/>
            <person name="Aguilar-Osorio G."/>
            <person name="Amillis S."/>
            <person name="Uchima C.A."/>
            <person name="Anderluh G."/>
            <person name="Asadollahi M."/>
            <person name="Askin M."/>
            <person name="Barry K."/>
            <person name="Battaglia E."/>
            <person name="Bayram O."/>
            <person name="Benocci T."/>
            <person name="Braus-Stromeyer S.A."/>
            <person name="Caldana C."/>
            <person name="Canovas D."/>
            <person name="Cerqueira G.C."/>
            <person name="Chen F."/>
            <person name="Chen W."/>
            <person name="Choi C."/>
            <person name="Clum A."/>
            <person name="Dos Santos R.A."/>
            <person name="Damasio A.R."/>
            <person name="Diallinas G."/>
            <person name="Emri T."/>
            <person name="Fekete E."/>
            <person name="Flipphi M."/>
            <person name="Freyberg S."/>
            <person name="Gallo A."/>
            <person name="Gournas C."/>
            <person name="Habgood R."/>
            <person name="Hainaut M."/>
            <person name="Harispe M.L."/>
            <person name="Henrissat B."/>
            <person name="Hilden K.S."/>
            <person name="Hope R."/>
            <person name="Hossain A."/>
            <person name="Karabika E."/>
            <person name="Karaffa L."/>
            <person name="Karanyi Z."/>
            <person name="Krasevec N."/>
            <person name="Kuo A."/>
            <person name="Kusch H."/>
            <person name="LaButti K."/>
            <person name="Lagendijk E.L."/>
            <person name="Lapidus A."/>
            <person name="Levasseur A."/>
            <person name="Lindquist E."/>
            <person name="Lipzen A."/>
            <person name="Logrieco A.F."/>
            <person name="MacCabe A."/>
            <person name="Maekelae M.R."/>
            <person name="Malavazi I."/>
            <person name="Melin P."/>
            <person name="Meyer V."/>
            <person name="Mielnichuk N."/>
            <person name="Miskei M."/>
            <person name="Molnar A.P."/>
            <person name="Mule G."/>
            <person name="Ngan C.Y."/>
            <person name="Orejas M."/>
            <person name="Orosz E."/>
            <person name="Ouedraogo J.P."/>
            <person name="Overkamp K.M."/>
            <person name="Park H.-S."/>
            <person name="Perrone G."/>
            <person name="Piumi F."/>
            <person name="Punt P.J."/>
            <person name="Ram A.F."/>
            <person name="Ramon A."/>
            <person name="Rauscher S."/>
            <person name="Record E."/>
            <person name="Riano-Pachon D.M."/>
            <person name="Robert V."/>
            <person name="Roehrig J."/>
            <person name="Ruller R."/>
            <person name="Salamov A."/>
            <person name="Salih N.S."/>
            <person name="Samson R.A."/>
            <person name="Sandor E."/>
            <person name="Sanguinetti M."/>
            <person name="Schuetze T."/>
            <person name="Sepcic K."/>
            <person name="Shelest E."/>
            <person name="Sherlock G."/>
            <person name="Sophianopoulou V."/>
            <person name="Squina F.M."/>
            <person name="Sun H."/>
            <person name="Susca A."/>
            <person name="Todd R.B."/>
            <person name="Tsang A."/>
            <person name="Unkles S.E."/>
            <person name="van de Wiele N."/>
            <person name="van Rossen-Uffink D."/>
            <person name="Oliveira J.V."/>
            <person name="Vesth T.C."/>
            <person name="Visser J."/>
            <person name="Yu J.-H."/>
            <person name="Zhou M."/>
            <person name="Andersen M.R."/>
            <person name="Archer D.B."/>
            <person name="Baker S.E."/>
            <person name="Benoit I."/>
            <person name="Brakhage A.A."/>
            <person name="Braus G.H."/>
            <person name="Fischer R."/>
            <person name="Frisvad J.C."/>
            <person name="Goldman G.H."/>
            <person name="Houbraken J."/>
            <person name="Oakley B."/>
            <person name="Pocsi I."/>
            <person name="Scazzocchio C."/>
            <person name="Seiboth B."/>
            <person name="vanKuyk P.A."/>
            <person name="Wortman J."/>
            <person name="Dyer P.S."/>
            <person name="Grigoriev I.V."/>
        </authorList>
    </citation>
    <scope>NUCLEOTIDE SEQUENCE [LARGE SCALE GENOMIC DNA]</scope>
    <source>
        <strain evidence="2">CBS 583.65</strain>
    </source>
</reference>
<organism evidence="1 2">
    <name type="scientific">Aspergillus versicolor CBS 583.65</name>
    <dbReference type="NCBI Taxonomy" id="1036611"/>
    <lineage>
        <taxon>Eukaryota</taxon>
        <taxon>Fungi</taxon>
        <taxon>Dikarya</taxon>
        <taxon>Ascomycota</taxon>
        <taxon>Pezizomycotina</taxon>
        <taxon>Eurotiomycetes</taxon>
        <taxon>Eurotiomycetidae</taxon>
        <taxon>Eurotiales</taxon>
        <taxon>Aspergillaceae</taxon>
        <taxon>Aspergillus</taxon>
        <taxon>Aspergillus subgen. Nidulantes</taxon>
    </lineage>
</organism>
<gene>
    <name evidence="1" type="ORF">ASPVEDRAFT_674795</name>
</gene>
<protein>
    <submittedName>
        <fullName evidence="1">Uncharacterized protein</fullName>
    </submittedName>
</protein>
<accession>A0A1L9PLR5</accession>
<evidence type="ECO:0000313" key="2">
    <source>
        <dbReference type="Proteomes" id="UP000184073"/>
    </source>
</evidence>
<dbReference type="GeneID" id="63731462"/>